<dbReference type="Pfam" id="PF00285">
    <property type="entry name" value="Citrate_synt"/>
    <property type="match status" value="1"/>
</dbReference>
<evidence type="ECO:0000256" key="2">
    <source>
        <dbReference type="ARBA" id="ARBA00010566"/>
    </source>
</evidence>
<dbReference type="EMBL" id="BAHD01000015">
    <property type="protein sequence ID" value="GAB95004.1"/>
    <property type="molecule type" value="Genomic_DNA"/>
</dbReference>
<dbReference type="PROSITE" id="PS00480">
    <property type="entry name" value="CITRATE_SYNTHASE"/>
    <property type="match status" value="1"/>
</dbReference>
<dbReference type="CDD" id="cd06114">
    <property type="entry name" value="EcCS_like"/>
    <property type="match status" value="1"/>
</dbReference>
<dbReference type="Gene3D" id="2.20.28.60">
    <property type="match status" value="1"/>
</dbReference>
<protein>
    <recommendedName>
        <fullName evidence="6 7">Citrate synthase</fullName>
    </recommendedName>
</protein>
<dbReference type="PIRSF" id="PIRSF001369">
    <property type="entry name" value="Citrate_synth"/>
    <property type="match status" value="1"/>
</dbReference>
<keyword evidence="12" id="KW-1185">Reference proteome</keyword>
<comment type="similarity">
    <text evidence="2 7 10">Belongs to the citrate synthase family.</text>
</comment>
<proteinExistence type="inferred from homology"/>
<evidence type="ECO:0000256" key="7">
    <source>
        <dbReference type="PIRNR" id="PIRNR001369"/>
    </source>
</evidence>
<keyword evidence="4 7" id="KW-0808">Transferase</keyword>
<dbReference type="GO" id="GO:0005737">
    <property type="term" value="C:cytoplasm"/>
    <property type="evidence" value="ECO:0007669"/>
    <property type="project" value="InterPro"/>
</dbReference>
<comment type="caution">
    <text evidence="11">The sequence shown here is derived from an EMBL/GenBank/DDBJ whole genome shotgun (WGS) entry which is preliminary data.</text>
</comment>
<reference evidence="11 12" key="1">
    <citation type="submission" date="2012-08" db="EMBL/GenBank/DDBJ databases">
        <title>Whole genome shotgun sequence of Kineosphaera limosa NBRC 100340.</title>
        <authorList>
            <person name="Yoshida I."/>
            <person name="Isaki S."/>
            <person name="Hosoyama A."/>
            <person name="Tsuchikane K."/>
            <person name="Katsumata H."/>
            <person name="Ando Y."/>
            <person name="Ohji S."/>
            <person name="Hamada M."/>
            <person name="Tamura T."/>
            <person name="Yamazoe A."/>
            <person name="Yamazaki S."/>
            <person name="Fujita N."/>
        </authorList>
    </citation>
    <scope>NUCLEOTIDE SEQUENCE [LARGE SCALE GENOMIC DNA]</scope>
    <source>
        <strain evidence="11 12">NBRC 100340</strain>
    </source>
</reference>
<feature type="active site" evidence="8">
    <location>
        <position position="306"/>
    </location>
</feature>
<dbReference type="PRINTS" id="PR00143">
    <property type="entry name" value="CITRTSNTHASE"/>
</dbReference>
<dbReference type="Proteomes" id="UP000008366">
    <property type="component" value="Unassembled WGS sequence"/>
</dbReference>
<dbReference type="InterPro" id="IPR002020">
    <property type="entry name" value="Citrate_synthase"/>
</dbReference>
<dbReference type="PANTHER" id="PTHR42871:SF1">
    <property type="entry name" value="CITRATE SYNTHASE"/>
    <property type="match status" value="1"/>
</dbReference>
<dbReference type="NCBIfam" id="TIGR01798">
    <property type="entry name" value="cit_synth_I"/>
    <property type="match status" value="1"/>
</dbReference>
<dbReference type="STRING" id="1184609.KILIM_015_00650"/>
<dbReference type="Gene3D" id="1.10.580.10">
    <property type="entry name" value="Citrate Synthase, domain 1"/>
    <property type="match status" value="1"/>
</dbReference>
<dbReference type="eggNOG" id="COG0372">
    <property type="taxonomic scope" value="Bacteria"/>
</dbReference>
<dbReference type="Gene3D" id="1.10.230.10">
    <property type="entry name" value="Cytochrome P450-Terp, domain 2"/>
    <property type="match status" value="1"/>
</dbReference>
<evidence type="ECO:0000256" key="1">
    <source>
        <dbReference type="ARBA" id="ARBA00004751"/>
    </source>
</evidence>
<feature type="active site" evidence="8">
    <location>
        <position position="363"/>
    </location>
</feature>
<dbReference type="NCBIfam" id="NF004126">
    <property type="entry name" value="PRK05614.1"/>
    <property type="match status" value="1"/>
</dbReference>
<evidence type="ECO:0000313" key="11">
    <source>
        <dbReference type="EMBL" id="GAB95004.1"/>
    </source>
</evidence>
<dbReference type="RefSeq" id="WP_006591536.1">
    <property type="nucleotide sequence ID" value="NZ_BAHD01000015.1"/>
</dbReference>
<dbReference type="AlphaFoldDB" id="K6X860"/>
<dbReference type="GO" id="GO:0006099">
    <property type="term" value="P:tricarboxylic acid cycle"/>
    <property type="evidence" value="ECO:0007669"/>
    <property type="project" value="UniProtKB-UniRule"/>
</dbReference>
<dbReference type="PANTHER" id="PTHR42871">
    <property type="entry name" value="CITRATE SYNTHASE"/>
    <property type="match status" value="1"/>
</dbReference>
<evidence type="ECO:0000256" key="9">
    <source>
        <dbReference type="RuleBase" id="RU003370"/>
    </source>
</evidence>
<comment type="pathway">
    <text evidence="1 9">Carbohydrate metabolism; tricarboxylic acid cycle; isocitrate from oxaloacetate: step 1/2.</text>
</comment>
<dbReference type="InterPro" id="IPR016142">
    <property type="entry name" value="Citrate_synth-like_lrg_a-sub"/>
</dbReference>
<evidence type="ECO:0000256" key="8">
    <source>
        <dbReference type="PIRSR" id="PIRSR001369-1"/>
    </source>
</evidence>
<evidence type="ECO:0000256" key="6">
    <source>
        <dbReference type="NCBIfam" id="TIGR01798"/>
    </source>
</evidence>
<name>K6X860_9MICO</name>
<evidence type="ECO:0000256" key="5">
    <source>
        <dbReference type="ARBA" id="ARBA00049288"/>
    </source>
</evidence>
<comment type="catalytic activity">
    <reaction evidence="5 9">
        <text>oxaloacetate + acetyl-CoA + H2O = citrate + CoA + H(+)</text>
        <dbReference type="Rhea" id="RHEA:16845"/>
        <dbReference type="ChEBI" id="CHEBI:15377"/>
        <dbReference type="ChEBI" id="CHEBI:15378"/>
        <dbReference type="ChEBI" id="CHEBI:16452"/>
        <dbReference type="ChEBI" id="CHEBI:16947"/>
        <dbReference type="ChEBI" id="CHEBI:57287"/>
        <dbReference type="ChEBI" id="CHEBI:57288"/>
        <dbReference type="EC" id="2.3.3.16"/>
    </reaction>
</comment>
<sequence>MTTSARLELDGQTYELPVVEGTEHELAIDISKLRAETGYITLDDGYGNTGSCKSAITYIDGDAGILRYRGIPIEDIAGRSSFVEAAWLVIFGKLPTVQDRNRFSDLLTENSMMNENMRKHFDGFPTAAPPMAILSAMINTLSAHEPAVWSAHDDESIERAAAVLLSKARTIAAAAYKSSIGEPIVYPRYDVKYVENFLHMMFSVPYREYKPSKTAVKALNLFLLLHADHEQNCSTSTVRMVASSQANMFASCSAGVCALWGPLHGGANVAVIEMLERIRESGMDVKEYVRKVKNREDGVKLMGFGHRVYRNFDPRSKILRAAAEDLLEEMHVTDPLLDLGRELADAALSDDYFIERKLYPNVDFYSGIILRAIGLPVDMFTVMFAIGRMPGWIANWKEIHDDPKGRIYRPRQVYIGPTDVQWKPRSER</sequence>
<dbReference type="InterPro" id="IPR016143">
    <property type="entry name" value="Citrate_synth-like_sm_a-sub"/>
</dbReference>
<dbReference type="OrthoDB" id="9800864at2"/>
<evidence type="ECO:0000313" key="12">
    <source>
        <dbReference type="Proteomes" id="UP000008366"/>
    </source>
</evidence>
<dbReference type="UniPathway" id="UPA00223">
    <property type="reaction ID" value="UER00717"/>
</dbReference>
<dbReference type="InterPro" id="IPR024176">
    <property type="entry name" value="Citrate_synthase_bac-typ"/>
</dbReference>
<dbReference type="SUPFAM" id="SSF48256">
    <property type="entry name" value="Citrate synthase"/>
    <property type="match status" value="1"/>
</dbReference>
<gene>
    <name evidence="11" type="primary">gltA</name>
    <name evidence="11" type="ORF">KILIM_015_00650</name>
</gene>
<evidence type="ECO:0000256" key="10">
    <source>
        <dbReference type="RuleBase" id="RU003406"/>
    </source>
</evidence>
<organism evidence="11 12">
    <name type="scientific">Kineosphaera limosa NBRC 100340</name>
    <dbReference type="NCBI Taxonomy" id="1184609"/>
    <lineage>
        <taxon>Bacteria</taxon>
        <taxon>Bacillati</taxon>
        <taxon>Actinomycetota</taxon>
        <taxon>Actinomycetes</taxon>
        <taxon>Micrococcales</taxon>
        <taxon>Dermatophilaceae</taxon>
        <taxon>Kineosphaera</taxon>
    </lineage>
</organism>
<accession>K6X860</accession>
<evidence type="ECO:0000256" key="3">
    <source>
        <dbReference type="ARBA" id="ARBA00022532"/>
    </source>
</evidence>
<keyword evidence="3 9" id="KW-0816">Tricarboxylic acid cycle</keyword>
<dbReference type="InterPro" id="IPR036969">
    <property type="entry name" value="Citrate_synthase_sf"/>
</dbReference>
<evidence type="ECO:0000256" key="4">
    <source>
        <dbReference type="ARBA" id="ARBA00022679"/>
    </source>
</evidence>
<dbReference type="GO" id="GO:0036440">
    <property type="term" value="F:citrate synthase activity"/>
    <property type="evidence" value="ECO:0007669"/>
    <property type="project" value="UniProtKB-EC"/>
</dbReference>
<dbReference type="InterPro" id="IPR010953">
    <property type="entry name" value="Citrate_synthase_typ-I"/>
</dbReference>
<dbReference type="InterPro" id="IPR019810">
    <property type="entry name" value="Citrate_synthase_AS"/>
</dbReference>
<dbReference type="FunFam" id="1.10.230.10:FF:000002">
    <property type="entry name" value="Citrate synthase"/>
    <property type="match status" value="1"/>
</dbReference>